<evidence type="ECO:0000256" key="5">
    <source>
        <dbReference type="SAM" id="Phobius"/>
    </source>
</evidence>
<proteinExistence type="predicted"/>
<evidence type="ECO:0000313" key="8">
    <source>
        <dbReference type="Proteomes" id="UP000694545"/>
    </source>
</evidence>
<feature type="transmembrane region" description="Helical" evidence="5">
    <location>
        <begin position="21"/>
        <end position="43"/>
    </location>
</feature>
<dbReference type="Gene3D" id="3.10.100.10">
    <property type="entry name" value="Mannose-Binding Protein A, subunit A"/>
    <property type="match status" value="1"/>
</dbReference>
<keyword evidence="3" id="KW-0430">Lectin</keyword>
<dbReference type="RefSeq" id="XP_044287526.1">
    <property type="nucleotide sequence ID" value="XM_044431591.1"/>
</dbReference>
<evidence type="ECO:0000259" key="6">
    <source>
        <dbReference type="PROSITE" id="PS50041"/>
    </source>
</evidence>
<dbReference type="CDD" id="cd03590">
    <property type="entry name" value="CLECT_DC-SIGN_like"/>
    <property type="match status" value="1"/>
</dbReference>
<keyword evidence="4" id="KW-1015">Disulfide bond</keyword>
<dbReference type="OrthoDB" id="2142683at2759"/>
<dbReference type="GO" id="GO:0030246">
    <property type="term" value="F:carbohydrate binding"/>
    <property type="evidence" value="ECO:0007669"/>
    <property type="project" value="UniProtKB-KW"/>
</dbReference>
<dbReference type="SUPFAM" id="SSF56436">
    <property type="entry name" value="C-type lectin-like"/>
    <property type="match status" value="1"/>
</dbReference>
<evidence type="ECO:0000256" key="2">
    <source>
        <dbReference type="ARBA" id="ARBA00022525"/>
    </source>
</evidence>
<dbReference type="KEGG" id="vko:123024168"/>
<dbReference type="InterPro" id="IPR050111">
    <property type="entry name" value="C-type_lectin/snaclec_domain"/>
</dbReference>
<name>A0A8D2JLX1_VARKO</name>
<dbReference type="Pfam" id="PF00059">
    <property type="entry name" value="Lectin_C"/>
    <property type="match status" value="1"/>
</dbReference>
<dbReference type="InterPro" id="IPR033989">
    <property type="entry name" value="CD209-like_CTLD"/>
</dbReference>
<comment type="subcellular location">
    <subcellularLocation>
        <location evidence="1">Secreted</location>
    </subcellularLocation>
</comment>
<gene>
    <name evidence="7" type="primary">LOC123024168</name>
</gene>
<keyword evidence="5" id="KW-1133">Transmembrane helix</keyword>
<reference evidence="7" key="1">
    <citation type="submission" date="2025-08" db="UniProtKB">
        <authorList>
            <consortium name="Ensembl"/>
        </authorList>
    </citation>
    <scope>IDENTIFICATION</scope>
</reference>
<keyword evidence="2" id="KW-0964">Secreted</keyword>
<dbReference type="PROSITE" id="PS00615">
    <property type="entry name" value="C_TYPE_LECTIN_1"/>
    <property type="match status" value="1"/>
</dbReference>
<evidence type="ECO:0000256" key="1">
    <source>
        <dbReference type="ARBA" id="ARBA00004613"/>
    </source>
</evidence>
<dbReference type="PANTHER" id="PTHR22803">
    <property type="entry name" value="MANNOSE, PHOSPHOLIPASE, LECTIN RECEPTOR RELATED"/>
    <property type="match status" value="1"/>
</dbReference>
<dbReference type="AlphaFoldDB" id="A0A8D2JLX1"/>
<dbReference type="GO" id="GO:0005576">
    <property type="term" value="C:extracellular region"/>
    <property type="evidence" value="ECO:0007669"/>
    <property type="project" value="UniProtKB-SubCell"/>
</dbReference>
<dbReference type="SMART" id="SM00034">
    <property type="entry name" value="CLECT"/>
    <property type="match status" value="1"/>
</dbReference>
<keyword evidence="5" id="KW-0812">Transmembrane</keyword>
<sequence length="221" mass="25524">MDEENDAFRAYKGRSVIQRPFFLIYALLGISYLLVFIGFVVTLTKVATVSSELSKVRTELEKDPLANDFHLFPCGADTRQWEYFQGKCYYFSLKAIPWQQAKLQCEQQHSQLVTIDSFAKQNFLQTRTRNDRYWIGLHELQSEGEWKWLDGSNYRTGFKNWKAGEPNNYQGRDEDCGQLWINGEWNDFTCTSDSYYVCEKALPSKPTPASKGGMSDLPGSL</sequence>
<dbReference type="Proteomes" id="UP000694545">
    <property type="component" value="Unplaced"/>
</dbReference>
<keyword evidence="8" id="KW-1185">Reference proteome</keyword>
<protein>
    <recommendedName>
        <fullName evidence="6">C-type lectin domain-containing protein</fullName>
    </recommendedName>
</protein>
<accession>A0A8D2JLX1</accession>
<dbReference type="OMA" id="HLFPCGA"/>
<evidence type="ECO:0000256" key="3">
    <source>
        <dbReference type="ARBA" id="ARBA00022734"/>
    </source>
</evidence>
<dbReference type="InterPro" id="IPR018378">
    <property type="entry name" value="C-type_lectin_CS"/>
</dbReference>
<dbReference type="InterPro" id="IPR016186">
    <property type="entry name" value="C-type_lectin-like/link_sf"/>
</dbReference>
<dbReference type="InterPro" id="IPR001304">
    <property type="entry name" value="C-type_lectin-like"/>
</dbReference>
<dbReference type="Ensembl" id="ENSVKKT00000013389.1">
    <property type="protein sequence ID" value="ENSVKKP00000013071.1"/>
    <property type="gene ID" value="ENSVKKG00000009058.1"/>
</dbReference>
<evidence type="ECO:0000313" key="7">
    <source>
        <dbReference type="Ensembl" id="ENSVKKP00000013071.1"/>
    </source>
</evidence>
<dbReference type="GeneID" id="123024168"/>
<reference evidence="7" key="2">
    <citation type="submission" date="2025-09" db="UniProtKB">
        <authorList>
            <consortium name="Ensembl"/>
        </authorList>
    </citation>
    <scope>IDENTIFICATION</scope>
</reference>
<evidence type="ECO:0000256" key="4">
    <source>
        <dbReference type="ARBA" id="ARBA00023157"/>
    </source>
</evidence>
<dbReference type="PROSITE" id="PS50041">
    <property type="entry name" value="C_TYPE_LECTIN_2"/>
    <property type="match status" value="1"/>
</dbReference>
<feature type="domain" description="C-type lectin" evidence="6">
    <location>
        <begin position="84"/>
        <end position="199"/>
    </location>
</feature>
<dbReference type="InterPro" id="IPR016187">
    <property type="entry name" value="CTDL_fold"/>
</dbReference>
<keyword evidence="5" id="KW-0472">Membrane</keyword>
<organism evidence="7 8">
    <name type="scientific">Varanus komodoensis</name>
    <name type="common">Komodo dragon</name>
    <dbReference type="NCBI Taxonomy" id="61221"/>
    <lineage>
        <taxon>Eukaryota</taxon>
        <taxon>Metazoa</taxon>
        <taxon>Chordata</taxon>
        <taxon>Craniata</taxon>
        <taxon>Vertebrata</taxon>
        <taxon>Euteleostomi</taxon>
        <taxon>Lepidosauria</taxon>
        <taxon>Squamata</taxon>
        <taxon>Bifurcata</taxon>
        <taxon>Unidentata</taxon>
        <taxon>Episquamata</taxon>
        <taxon>Toxicofera</taxon>
        <taxon>Anguimorpha</taxon>
        <taxon>Paleoanguimorpha</taxon>
        <taxon>Varanoidea</taxon>
        <taxon>Varanidae</taxon>
        <taxon>Varanus</taxon>
    </lineage>
</organism>